<keyword evidence="1" id="KW-0472">Membrane</keyword>
<sequence>MDWGAALKIGGPSVLASFVFSQLIIAYLERAELIKSSLLLNIILLLVIFIFCSFMGWLWLSSKSSKPTESGVLDNEINGNEVENSMKVGEGQNVERNEINDNKVKGDLVVGGKE</sequence>
<proteinExistence type="predicted"/>
<keyword evidence="1" id="KW-0812">Transmembrane</keyword>
<feature type="transmembrane region" description="Helical" evidence="1">
    <location>
        <begin position="6"/>
        <end position="26"/>
    </location>
</feature>
<organism evidence="2 3">
    <name type="scientific">Stutzerimonas chloritidismutans AW-1</name>
    <dbReference type="NCBI Taxonomy" id="1263865"/>
    <lineage>
        <taxon>Bacteria</taxon>
        <taxon>Pseudomonadati</taxon>
        <taxon>Pseudomonadota</taxon>
        <taxon>Gammaproteobacteria</taxon>
        <taxon>Pseudomonadales</taxon>
        <taxon>Pseudomonadaceae</taxon>
        <taxon>Stutzerimonas</taxon>
    </lineage>
</organism>
<name>V4Q6L0_STUCH</name>
<dbReference type="RefSeq" id="WP_023446793.1">
    <property type="nucleotide sequence ID" value="NZ_AOFQ01000063.1"/>
</dbReference>
<dbReference type="Proteomes" id="UP000017822">
    <property type="component" value="Unassembled WGS sequence"/>
</dbReference>
<evidence type="ECO:0000256" key="1">
    <source>
        <dbReference type="SAM" id="Phobius"/>
    </source>
</evidence>
<accession>V4Q6L0</accession>
<comment type="caution">
    <text evidence="2">The sequence shown here is derived from an EMBL/GenBank/DDBJ whole genome shotgun (WGS) entry which is preliminary data.</text>
</comment>
<reference evidence="2 3" key="1">
    <citation type="submission" date="2013-07" db="EMBL/GenBank/DDBJ databases">
        <authorList>
            <person name="Schaap P.J."/>
            <person name="Mehboob F."/>
            <person name="Oosterkamp M.J."/>
            <person name="de Vos W.M."/>
            <person name="Stams A.J.M."/>
            <person name="Koehorst J.J."/>
        </authorList>
    </citation>
    <scope>NUCLEOTIDE SEQUENCE [LARGE SCALE GENOMIC DNA]</scope>
    <source>
        <strain evidence="2 3">AW-1</strain>
    </source>
</reference>
<evidence type="ECO:0000313" key="3">
    <source>
        <dbReference type="Proteomes" id="UP000017822"/>
    </source>
</evidence>
<evidence type="ECO:0000313" key="2">
    <source>
        <dbReference type="EMBL" id="ESQ97382.1"/>
    </source>
</evidence>
<dbReference type="AlphaFoldDB" id="V4Q6L0"/>
<dbReference type="EMBL" id="AOFQ01000063">
    <property type="protein sequence ID" value="ESQ97382.1"/>
    <property type="molecule type" value="Genomic_DNA"/>
</dbReference>
<feature type="transmembrane region" description="Helical" evidence="1">
    <location>
        <begin position="38"/>
        <end position="60"/>
    </location>
</feature>
<protein>
    <submittedName>
        <fullName evidence="2">Uncharacterized protein</fullName>
    </submittedName>
</protein>
<gene>
    <name evidence="2" type="ORF">F753_21230</name>
</gene>
<keyword evidence="1" id="KW-1133">Transmembrane helix</keyword>